<dbReference type="OrthoDB" id="794403at2"/>
<accession>A0A2S7INN4</accession>
<gene>
    <name evidence="2" type="ORF">C5O19_06540</name>
</gene>
<proteinExistence type="predicted"/>
<name>A0A2S7INN4_9BACT</name>
<dbReference type="Gene3D" id="2.40.128.280">
    <property type="match status" value="1"/>
</dbReference>
<dbReference type="AlphaFoldDB" id="A0A2S7INN4"/>
<evidence type="ECO:0000313" key="3">
    <source>
        <dbReference type="Proteomes" id="UP000239590"/>
    </source>
</evidence>
<dbReference type="PROSITE" id="PS51257">
    <property type="entry name" value="PROKAR_LIPOPROTEIN"/>
    <property type="match status" value="1"/>
</dbReference>
<dbReference type="InterPro" id="IPR024311">
    <property type="entry name" value="Lipocalin-like"/>
</dbReference>
<dbReference type="EMBL" id="PTRA01000001">
    <property type="protein sequence ID" value="PQA59305.1"/>
    <property type="molecule type" value="Genomic_DNA"/>
</dbReference>
<reference evidence="3" key="1">
    <citation type="submission" date="2018-02" db="EMBL/GenBank/DDBJ databases">
        <title>Genome sequencing of Solimonas sp. HR-BB.</title>
        <authorList>
            <person name="Lee Y."/>
            <person name="Jeon C.O."/>
        </authorList>
    </citation>
    <scope>NUCLEOTIDE SEQUENCE [LARGE SCALE GENOMIC DNA]</scope>
    <source>
        <strain evidence="3">HR-U</strain>
    </source>
</reference>
<dbReference type="RefSeq" id="WP_104710696.1">
    <property type="nucleotide sequence ID" value="NZ_PTRA01000001.1"/>
</dbReference>
<dbReference type="Pfam" id="PF12702">
    <property type="entry name" value="Lipocalin_3"/>
    <property type="match status" value="1"/>
</dbReference>
<evidence type="ECO:0000313" key="2">
    <source>
        <dbReference type="EMBL" id="PQA59305.1"/>
    </source>
</evidence>
<feature type="domain" description="Lipocalin-like" evidence="1">
    <location>
        <begin position="22"/>
        <end position="107"/>
    </location>
</feature>
<protein>
    <recommendedName>
        <fullName evidence="1">Lipocalin-like domain-containing protein</fullName>
    </recommendedName>
</protein>
<dbReference type="Proteomes" id="UP000239590">
    <property type="component" value="Unassembled WGS sequence"/>
</dbReference>
<sequence length="232" mass="25957">MKPFIYVLLLISFIACKNKDADSLVGKWMTSGQNPEAWGFVLDKEGIATALPVKGVQYKTWEQVGSNLVLHGTKSEEPYTNSFKILSLKDNTLVVEDENGRELTFTKTSAMNVSDQDEEACYSYTMNQDTVFLHLTATRPRVTGDLTYQLHEKDANRGSIQGKMKGDTLLAEYTFNSEGRSSVREVVFIKKGDTLVEGFGPVHDKEGKVVFQNHKDITFTNGLTLKKVNCVK</sequence>
<organism evidence="2 3">
    <name type="scientific">Siphonobacter curvatus</name>
    <dbReference type="NCBI Taxonomy" id="2094562"/>
    <lineage>
        <taxon>Bacteria</taxon>
        <taxon>Pseudomonadati</taxon>
        <taxon>Bacteroidota</taxon>
        <taxon>Cytophagia</taxon>
        <taxon>Cytophagales</taxon>
        <taxon>Cytophagaceae</taxon>
        <taxon>Siphonobacter</taxon>
    </lineage>
</organism>
<keyword evidence="3" id="KW-1185">Reference proteome</keyword>
<evidence type="ECO:0000259" key="1">
    <source>
        <dbReference type="Pfam" id="PF12702"/>
    </source>
</evidence>
<comment type="caution">
    <text evidence="2">The sequence shown here is derived from an EMBL/GenBank/DDBJ whole genome shotgun (WGS) entry which is preliminary data.</text>
</comment>